<evidence type="ECO:0000256" key="6">
    <source>
        <dbReference type="ARBA" id="ARBA00022989"/>
    </source>
</evidence>
<keyword evidence="4" id="KW-1003">Cell membrane</keyword>
<evidence type="ECO:0000313" key="10">
    <source>
        <dbReference type="EMBL" id="QCT06247.1"/>
    </source>
</evidence>
<feature type="transmembrane region" description="Helical" evidence="8">
    <location>
        <begin position="130"/>
        <end position="147"/>
    </location>
</feature>
<dbReference type="GO" id="GO:0140359">
    <property type="term" value="F:ABC-type transporter activity"/>
    <property type="evidence" value="ECO:0007669"/>
    <property type="project" value="InterPro"/>
</dbReference>
<dbReference type="OrthoDB" id="9794365at2"/>
<dbReference type="RefSeq" id="WP_138156334.1">
    <property type="nucleotide sequence ID" value="NZ_CP039381.1"/>
</dbReference>
<dbReference type="GO" id="GO:0005886">
    <property type="term" value="C:plasma membrane"/>
    <property type="evidence" value="ECO:0007669"/>
    <property type="project" value="UniProtKB-SubCell"/>
</dbReference>
<evidence type="ECO:0000256" key="2">
    <source>
        <dbReference type="ARBA" id="ARBA00007783"/>
    </source>
</evidence>
<comment type="similarity">
    <text evidence="2">Belongs to the ABC-2 integral membrane protein family.</text>
</comment>
<feature type="transmembrane region" description="Helical" evidence="8">
    <location>
        <begin position="159"/>
        <end position="182"/>
    </location>
</feature>
<keyword evidence="3" id="KW-0813">Transport</keyword>
<dbReference type="GO" id="GO:0015920">
    <property type="term" value="P:lipopolysaccharide transport"/>
    <property type="evidence" value="ECO:0007669"/>
    <property type="project" value="TreeGrafter"/>
</dbReference>
<sequence length="296" mass="34476">MITIFTIFKEHRHFGKQIFRLSKTELIKQYKGAAIGPFWAIIKPAFTLFVYWFAFTVGIKNLGIVDIQMPNGSVQHFDRFIFMLTGFIPWWFISESITHGAKAIRVNRQFVTKVKFPVSTILTYTSLSRVYIHFLLSAIMVGILGLYDCLFNTQFLSLYALQFFILCPIMFMFFLALTWTTAPMCAFSKDLESMITSVMSGIFWLTGVIYSSYDLPPTNMQHLLEFFMLINPINFFVNAYRKAFIYHEAFWVTHTSDPTGLGLNWELIIFVAEFLLVFFYGAHKYNKLRKTLPDVL</sequence>
<dbReference type="PANTHER" id="PTHR30413:SF10">
    <property type="entry name" value="CAPSULE POLYSACCHARIDE EXPORT INNER-MEMBRANE PROTEIN CTRC"/>
    <property type="match status" value="1"/>
</dbReference>
<dbReference type="InterPro" id="IPR013525">
    <property type="entry name" value="ABC2_TM"/>
</dbReference>
<proteinExistence type="inferred from homology"/>
<accession>A0A4P8XTU8</accession>
<organism evidence="10 11">
    <name type="scientific">Ruminococcus bovis</name>
    <dbReference type="NCBI Taxonomy" id="2564099"/>
    <lineage>
        <taxon>Bacteria</taxon>
        <taxon>Bacillati</taxon>
        <taxon>Bacillota</taxon>
        <taxon>Clostridia</taxon>
        <taxon>Eubacteriales</taxon>
        <taxon>Oscillospiraceae</taxon>
        <taxon>Ruminococcus</taxon>
    </lineage>
</organism>
<dbReference type="Pfam" id="PF01061">
    <property type="entry name" value="ABC2_membrane"/>
    <property type="match status" value="1"/>
</dbReference>
<protein>
    <recommendedName>
        <fullName evidence="9">ABC-2 type transporter transmembrane domain-containing protein</fullName>
    </recommendedName>
</protein>
<evidence type="ECO:0000256" key="4">
    <source>
        <dbReference type="ARBA" id="ARBA00022475"/>
    </source>
</evidence>
<evidence type="ECO:0000256" key="8">
    <source>
        <dbReference type="SAM" id="Phobius"/>
    </source>
</evidence>
<evidence type="ECO:0000256" key="1">
    <source>
        <dbReference type="ARBA" id="ARBA00004651"/>
    </source>
</evidence>
<feature type="domain" description="ABC-2 type transporter transmembrane" evidence="9">
    <location>
        <begin position="17"/>
        <end position="244"/>
    </location>
</feature>
<evidence type="ECO:0000259" key="9">
    <source>
        <dbReference type="Pfam" id="PF01061"/>
    </source>
</evidence>
<feature type="transmembrane region" description="Helical" evidence="8">
    <location>
        <begin position="194"/>
        <end position="213"/>
    </location>
</feature>
<evidence type="ECO:0000256" key="7">
    <source>
        <dbReference type="ARBA" id="ARBA00023136"/>
    </source>
</evidence>
<keyword evidence="5 8" id="KW-0812">Transmembrane</keyword>
<keyword evidence="11" id="KW-1185">Reference proteome</keyword>
<evidence type="ECO:0000313" key="11">
    <source>
        <dbReference type="Proteomes" id="UP000301475"/>
    </source>
</evidence>
<keyword evidence="6 8" id="KW-1133">Transmembrane helix</keyword>
<dbReference type="AlphaFoldDB" id="A0A4P8XTU8"/>
<dbReference type="EMBL" id="CP039381">
    <property type="protein sequence ID" value="QCT06247.1"/>
    <property type="molecule type" value="Genomic_DNA"/>
</dbReference>
<name>A0A4P8XTU8_9FIRM</name>
<dbReference type="KEGG" id="ruj:E5Z56_02265"/>
<feature type="transmembrane region" description="Helical" evidence="8">
    <location>
        <begin position="79"/>
        <end position="98"/>
    </location>
</feature>
<feature type="transmembrane region" description="Helical" evidence="8">
    <location>
        <begin position="263"/>
        <end position="282"/>
    </location>
</feature>
<gene>
    <name evidence="10" type="ORF">E5Z56_02265</name>
</gene>
<dbReference type="Proteomes" id="UP000301475">
    <property type="component" value="Chromosome"/>
</dbReference>
<evidence type="ECO:0000256" key="3">
    <source>
        <dbReference type="ARBA" id="ARBA00022448"/>
    </source>
</evidence>
<feature type="transmembrane region" description="Helical" evidence="8">
    <location>
        <begin position="38"/>
        <end position="59"/>
    </location>
</feature>
<keyword evidence="7 8" id="KW-0472">Membrane</keyword>
<evidence type="ECO:0000256" key="5">
    <source>
        <dbReference type="ARBA" id="ARBA00022692"/>
    </source>
</evidence>
<dbReference type="PANTHER" id="PTHR30413">
    <property type="entry name" value="INNER MEMBRANE TRANSPORT PERMEASE"/>
    <property type="match status" value="1"/>
</dbReference>
<reference evidence="10 11" key="1">
    <citation type="submission" date="2019-04" db="EMBL/GenBank/DDBJ databases">
        <authorList>
            <person name="Embree M."/>
            <person name="Gaffney J.R."/>
        </authorList>
    </citation>
    <scope>NUCLEOTIDE SEQUENCE [LARGE SCALE GENOMIC DNA]</scope>
    <source>
        <strain evidence="10 11">JE7A12</strain>
    </source>
</reference>
<comment type="subcellular location">
    <subcellularLocation>
        <location evidence="1">Cell membrane</location>
        <topology evidence="1">Multi-pass membrane protein</topology>
    </subcellularLocation>
</comment>